<feature type="domain" description="Kinesin-like KIF1-type" evidence="1">
    <location>
        <begin position="35"/>
        <end position="89"/>
    </location>
</feature>
<protein>
    <recommendedName>
        <fullName evidence="1">Kinesin-like KIF1-type domain-containing protein</fullName>
    </recommendedName>
</protein>
<dbReference type="Pfam" id="PF12423">
    <property type="entry name" value="KIF1B"/>
    <property type="match status" value="1"/>
</dbReference>
<reference evidence="2" key="1">
    <citation type="submission" date="2021-02" db="EMBL/GenBank/DDBJ databases">
        <authorList>
            <person name="Nowell W R."/>
        </authorList>
    </citation>
    <scope>NUCLEOTIDE SEQUENCE</scope>
</reference>
<sequence length="89" mass="10128">GQHIVITNDSQNSSFDDTTPYSISKEKFDFSINARQRLELMREMYSNAADISPTSPNRSMDSLTTDAISTATIQADPFYDRFPWFRPIG</sequence>
<feature type="non-terminal residue" evidence="2">
    <location>
        <position position="89"/>
    </location>
</feature>
<dbReference type="InterPro" id="IPR022140">
    <property type="entry name" value="Kinesin-like_KIF1-typ"/>
</dbReference>
<dbReference type="EMBL" id="CAJOBE010040941">
    <property type="protein sequence ID" value="CAF4325947.1"/>
    <property type="molecule type" value="Genomic_DNA"/>
</dbReference>
<gene>
    <name evidence="2" type="ORF">FNK824_LOCUS41507</name>
</gene>
<feature type="non-terminal residue" evidence="2">
    <location>
        <position position="1"/>
    </location>
</feature>
<evidence type="ECO:0000259" key="1">
    <source>
        <dbReference type="Pfam" id="PF12423"/>
    </source>
</evidence>
<organism evidence="2 3">
    <name type="scientific">Rotaria sordida</name>
    <dbReference type="NCBI Taxonomy" id="392033"/>
    <lineage>
        <taxon>Eukaryota</taxon>
        <taxon>Metazoa</taxon>
        <taxon>Spiralia</taxon>
        <taxon>Gnathifera</taxon>
        <taxon>Rotifera</taxon>
        <taxon>Eurotatoria</taxon>
        <taxon>Bdelloidea</taxon>
        <taxon>Philodinida</taxon>
        <taxon>Philodinidae</taxon>
        <taxon>Rotaria</taxon>
    </lineage>
</organism>
<proteinExistence type="predicted"/>
<evidence type="ECO:0000313" key="2">
    <source>
        <dbReference type="EMBL" id="CAF4325947.1"/>
    </source>
</evidence>
<accession>A0A820JKG8</accession>
<name>A0A820JKG8_9BILA</name>
<dbReference type="AlphaFoldDB" id="A0A820JKG8"/>
<evidence type="ECO:0000313" key="3">
    <source>
        <dbReference type="Proteomes" id="UP000663874"/>
    </source>
</evidence>
<comment type="caution">
    <text evidence="2">The sequence shown here is derived from an EMBL/GenBank/DDBJ whole genome shotgun (WGS) entry which is preliminary data.</text>
</comment>
<dbReference type="Proteomes" id="UP000663874">
    <property type="component" value="Unassembled WGS sequence"/>
</dbReference>